<reference evidence="1" key="2">
    <citation type="submission" date="2017-11" db="EMBL/GenBank/DDBJ databases">
        <title>Complete Genome Sequence from Moraxella oslensis YHS isolated from human skin.</title>
        <authorList>
            <person name="Lee K."/>
            <person name="Lim J.Y."/>
            <person name="Hwang I."/>
        </authorList>
    </citation>
    <scope>NUCLEOTIDE SEQUENCE</scope>
    <source>
        <strain evidence="1">YHS</strain>
    </source>
</reference>
<accession>A0A120KR83</accession>
<dbReference type="RefSeq" id="WP_007116343.1">
    <property type="nucleotide sequence ID" value="NZ_CBCRZU010000001.1"/>
</dbReference>
<dbReference type="Proteomes" id="UP000255230">
    <property type="component" value="Unassembled WGS sequence"/>
</dbReference>
<dbReference type="AlphaFoldDB" id="A0A120KR83"/>
<keyword evidence="5" id="KW-1185">Reference proteome</keyword>
<sequence>MFDLKSLVTKAVEDKTLNVNEYIFMPERVDMMVKDGRLSCVLNTNGKVDFIYHKSGITEVRSGLRKSPFTSFRNELHYGVYDDVVDEVIEAVEKIIGSQSKYFNFAADAE</sequence>
<dbReference type="KEGG" id="mos:AXE82_10375"/>
<protein>
    <submittedName>
        <fullName evidence="2">Uncharacterized protein</fullName>
    </submittedName>
</protein>
<reference evidence="2" key="1">
    <citation type="submission" date="2016-06" db="EMBL/GenBank/DDBJ databases">
        <title>Draft genome of Moraxella osloensis CCUG 67237.</title>
        <authorList>
            <person name="Salva-Serra F."/>
            <person name="Engstrom-Jakobsson H."/>
            <person name="Thorell K."/>
            <person name="Gonzales-Siles L."/>
            <person name="Karlsson R."/>
            <person name="Boulund F."/>
            <person name="Engstrand L."/>
            <person name="Kristiansson E."/>
            <person name="Moore E."/>
        </authorList>
    </citation>
    <scope>NUCLEOTIDE SEQUENCE [LARGE SCALE GENOMIC DNA]</scope>
    <source>
        <strain evidence="2">CCUG 67237</strain>
    </source>
</reference>
<dbReference type="EMBL" id="CP024176">
    <property type="protein sequence ID" value="ATQ83019.1"/>
    <property type="molecule type" value="Genomic_DNA"/>
</dbReference>
<dbReference type="OrthoDB" id="6658129at2"/>
<evidence type="ECO:0000313" key="1">
    <source>
        <dbReference type="EMBL" id="ATQ83019.1"/>
    </source>
</evidence>
<reference evidence="3 5" key="4">
    <citation type="submission" date="2018-06" db="EMBL/GenBank/DDBJ databases">
        <authorList>
            <consortium name="Pathogen Informatics"/>
            <person name="Doyle S."/>
        </authorList>
    </citation>
    <scope>NUCLEOTIDE SEQUENCE [LARGE SCALE GENOMIC DNA]</scope>
    <source>
        <strain evidence="3 5">NCTC10465</strain>
    </source>
</reference>
<evidence type="ECO:0000313" key="2">
    <source>
        <dbReference type="EMBL" id="OBX62082.1"/>
    </source>
</evidence>
<name>A0A120KR83_FAUOS</name>
<reference evidence="4" key="3">
    <citation type="journal article" date="2018" name="Genome Announc.">
        <title>Complete Genome Sequences of Three Moraxella osloensis Strains Isolated from Human Skin.</title>
        <authorList>
            <person name="Lim J.Y."/>
            <person name="Hwang I."/>
            <person name="Ganzorig M."/>
            <person name="Huang S.L."/>
            <person name="Cho G.S."/>
            <person name="Franz C.M.A.P."/>
            <person name="Lee K."/>
        </authorList>
    </citation>
    <scope>NUCLEOTIDE SEQUENCE [LARGE SCALE GENOMIC DNA]</scope>
    <source>
        <strain evidence="4">YHS</strain>
    </source>
</reference>
<dbReference type="GeneID" id="35777879"/>
<proteinExistence type="predicted"/>
<dbReference type="EMBL" id="UGPY01000001">
    <property type="protein sequence ID" value="STY97769.1"/>
    <property type="molecule type" value="Genomic_DNA"/>
</dbReference>
<gene>
    <name evidence="2" type="ORF">A9299_02290</name>
    <name evidence="3" type="ORF">NCTC10465_01560</name>
    <name evidence="1" type="ORF">YHS_03790</name>
</gene>
<dbReference type="EMBL" id="LZMT01000034">
    <property type="protein sequence ID" value="OBX62082.1"/>
    <property type="molecule type" value="Genomic_DNA"/>
</dbReference>
<evidence type="ECO:0000313" key="3">
    <source>
        <dbReference type="EMBL" id="STY97769.1"/>
    </source>
</evidence>
<evidence type="ECO:0000313" key="5">
    <source>
        <dbReference type="Proteomes" id="UP000255230"/>
    </source>
</evidence>
<evidence type="ECO:0000313" key="4">
    <source>
        <dbReference type="Proteomes" id="UP000229521"/>
    </source>
</evidence>
<organism evidence="2">
    <name type="scientific">Faucicola osloensis</name>
    <name type="common">Moraxella osloensis</name>
    <dbReference type="NCBI Taxonomy" id="34062"/>
    <lineage>
        <taxon>Bacteria</taxon>
        <taxon>Pseudomonadati</taxon>
        <taxon>Pseudomonadota</taxon>
        <taxon>Gammaproteobacteria</taxon>
        <taxon>Moraxellales</taxon>
        <taxon>Moraxellaceae</taxon>
        <taxon>Faucicola</taxon>
    </lineage>
</organism>